<protein>
    <submittedName>
        <fullName evidence="1">Uncharacterized protein</fullName>
    </submittedName>
</protein>
<proteinExistence type="predicted"/>
<organism evidence="1 2">
    <name type="scientific">Dreissena polymorpha</name>
    <name type="common">Zebra mussel</name>
    <name type="synonym">Mytilus polymorpha</name>
    <dbReference type="NCBI Taxonomy" id="45954"/>
    <lineage>
        <taxon>Eukaryota</taxon>
        <taxon>Metazoa</taxon>
        <taxon>Spiralia</taxon>
        <taxon>Lophotrochozoa</taxon>
        <taxon>Mollusca</taxon>
        <taxon>Bivalvia</taxon>
        <taxon>Autobranchia</taxon>
        <taxon>Heteroconchia</taxon>
        <taxon>Euheterodonta</taxon>
        <taxon>Imparidentia</taxon>
        <taxon>Neoheterodontei</taxon>
        <taxon>Myida</taxon>
        <taxon>Dreissenoidea</taxon>
        <taxon>Dreissenidae</taxon>
        <taxon>Dreissena</taxon>
    </lineage>
</organism>
<gene>
    <name evidence="1" type="ORF">DPMN_129033</name>
</gene>
<reference evidence="1" key="2">
    <citation type="submission" date="2020-11" db="EMBL/GenBank/DDBJ databases">
        <authorList>
            <person name="McCartney M.A."/>
            <person name="Auch B."/>
            <person name="Kono T."/>
            <person name="Mallez S."/>
            <person name="Becker A."/>
            <person name="Gohl D.M."/>
            <person name="Silverstein K.A.T."/>
            <person name="Koren S."/>
            <person name="Bechman K.B."/>
            <person name="Herman A."/>
            <person name="Abrahante J.E."/>
            <person name="Garbe J."/>
        </authorList>
    </citation>
    <scope>NUCLEOTIDE SEQUENCE</scope>
    <source>
        <strain evidence="1">Duluth1</strain>
        <tissue evidence="1">Whole animal</tissue>
    </source>
</reference>
<accession>A0A9D4JXX7</accession>
<comment type="caution">
    <text evidence="1">The sequence shown here is derived from an EMBL/GenBank/DDBJ whole genome shotgun (WGS) entry which is preliminary data.</text>
</comment>
<sequence length="54" mass="6671">MPVEIKRYKWSHKNRYEHYQLPMKRNRIKKKPKSTPIKIPITRRSTRISTTYAN</sequence>
<dbReference type="Proteomes" id="UP000828390">
    <property type="component" value="Unassembled WGS sequence"/>
</dbReference>
<reference evidence="1" key="1">
    <citation type="journal article" date="2019" name="bioRxiv">
        <title>The Genome of the Zebra Mussel, Dreissena polymorpha: A Resource for Invasive Species Research.</title>
        <authorList>
            <person name="McCartney M.A."/>
            <person name="Auch B."/>
            <person name="Kono T."/>
            <person name="Mallez S."/>
            <person name="Zhang Y."/>
            <person name="Obille A."/>
            <person name="Becker A."/>
            <person name="Abrahante J.E."/>
            <person name="Garbe J."/>
            <person name="Badalamenti J.P."/>
            <person name="Herman A."/>
            <person name="Mangelson H."/>
            <person name="Liachko I."/>
            <person name="Sullivan S."/>
            <person name="Sone E.D."/>
            <person name="Koren S."/>
            <person name="Silverstein K.A.T."/>
            <person name="Beckman K.B."/>
            <person name="Gohl D.M."/>
        </authorList>
    </citation>
    <scope>NUCLEOTIDE SEQUENCE</scope>
    <source>
        <strain evidence="1">Duluth1</strain>
        <tissue evidence="1">Whole animal</tissue>
    </source>
</reference>
<keyword evidence="2" id="KW-1185">Reference proteome</keyword>
<dbReference type="EMBL" id="JAIWYP010000005">
    <property type="protein sequence ID" value="KAH3827104.1"/>
    <property type="molecule type" value="Genomic_DNA"/>
</dbReference>
<name>A0A9D4JXX7_DREPO</name>
<dbReference type="AlphaFoldDB" id="A0A9D4JXX7"/>
<evidence type="ECO:0000313" key="2">
    <source>
        <dbReference type="Proteomes" id="UP000828390"/>
    </source>
</evidence>
<evidence type="ECO:0000313" key="1">
    <source>
        <dbReference type="EMBL" id="KAH3827104.1"/>
    </source>
</evidence>